<evidence type="ECO:0000313" key="1">
    <source>
        <dbReference type="EMBL" id="KRZ20599.1"/>
    </source>
</evidence>
<gene>
    <name evidence="1" type="ORF">T4B_1272</name>
</gene>
<dbReference type="Proteomes" id="UP000054805">
    <property type="component" value="Unassembled WGS sequence"/>
</dbReference>
<reference evidence="1 2" key="1">
    <citation type="submission" date="2015-01" db="EMBL/GenBank/DDBJ databases">
        <title>Evolution of Trichinella species and genotypes.</title>
        <authorList>
            <person name="Korhonen P.K."/>
            <person name="Edoardo P."/>
            <person name="Giuseppe L.R."/>
            <person name="Gasser R.B."/>
        </authorList>
    </citation>
    <scope>NUCLEOTIDE SEQUENCE [LARGE SCALE GENOMIC DNA]</scope>
    <source>
        <strain evidence="1">ISS588</strain>
    </source>
</reference>
<protein>
    <submittedName>
        <fullName evidence="1">Uncharacterized protein</fullName>
    </submittedName>
</protein>
<accession>A0A0V1IDV2</accession>
<dbReference type="AlphaFoldDB" id="A0A0V1IDV2"/>
<comment type="caution">
    <text evidence="1">The sequence shown here is derived from an EMBL/GenBank/DDBJ whole genome shotgun (WGS) entry which is preliminary data.</text>
</comment>
<organism evidence="1 2">
    <name type="scientific">Trichinella pseudospiralis</name>
    <name type="common">Parasitic roundworm</name>
    <dbReference type="NCBI Taxonomy" id="6337"/>
    <lineage>
        <taxon>Eukaryota</taxon>
        <taxon>Metazoa</taxon>
        <taxon>Ecdysozoa</taxon>
        <taxon>Nematoda</taxon>
        <taxon>Enoplea</taxon>
        <taxon>Dorylaimia</taxon>
        <taxon>Trichinellida</taxon>
        <taxon>Trichinellidae</taxon>
        <taxon>Trichinella</taxon>
    </lineage>
</organism>
<sequence>MSSFYNISEIDAFKASACRRLIITVGRVALRQAFEDVSAQLGRALSTLINFTRSVRQMAIFQTQPTREHSHLQGKQTGQSQIQFMPKIRRSTHIQRRQALKWPIEKEHAPSRCGKLKLTAKVAKEVPAIRKATATAPCLFSSQSGCFKLRQCKQ</sequence>
<dbReference type="EMBL" id="JYDS01000234">
    <property type="protein sequence ID" value="KRZ20599.1"/>
    <property type="molecule type" value="Genomic_DNA"/>
</dbReference>
<evidence type="ECO:0000313" key="2">
    <source>
        <dbReference type="Proteomes" id="UP000054805"/>
    </source>
</evidence>
<keyword evidence="2" id="KW-1185">Reference proteome</keyword>
<proteinExistence type="predicted"/>
<name>A0A0V1IDV2_TRIPS</name>